<evidence type="ECO:0000256" key="1">
    <source>
        <dbReference type="ARBA" id="ARBA00000847"/>
    </source>
</evidence>
<evidence type="ECO:0000256" key="2">
    <source>
        <dbReference type="ARBA" id="ARBA00001946"/>
    </source>
</evidence>
<comment type="subunit">
    <text evidence="4">Homodimer.</text>
</comment>
<evidence type="ECO:0000256" key="7">
    <source>
        <dbReference type="ARBA" id="ARBA00032162"/>
    </source>
</evidence>
<sequence>MNYVVKNEELVFDEFLKIYKAEVTHDSFNSETSITSTRLALDRGNAIAVLLYEKDTDSFLFIKQYRYPSSRHNHPWMLEIPAGAVDKDESANEAAIREVQEEIGYQVDDLEFIVEYFPSPGMLSEQISIFYGEVTTEQKTSKGGGSDVEKEDIQLVKIPRSEIKDKLKKHHFQNSISIISLQWYLLNK</sequence>
<evidence type="ECO:0000256" key="10">
    <source>
        <dbReference type="PIRSR" id="PIRSR604385-3"/>
    </source>
</evidence>
<feature type="binding site" evidence="9">
    <location>
        <position position="102"/>
    </location>
    <ligand>
        <name>Mg(2+)</name>
        <dbReference type="ChEBI" id="CHEBI:18420"/>
        <label>1</label>
    </ligand>
</feature>
<dbReference type="PANTHER" id="PTHR11839:SF18">
    <property type="entry name" value="NUDIX HYDROLASE DOMAIN-CONTAINING PROTEIN"/>
    <property type="match status" value="1"/>
</dbReference>
<dbReference type="EMBL" id="MAAX01000117">
    <property type="protein sequence ID" value="OUS14620.1"/>
    <property type="molecule type" value="Genomic_DNA"/>
</dbReference>
<feature type="binding site" evidence="9">
    <location>
        <position position="98"/>
    </location>
    <ligand>
        <name>Mg(2+)</name>
        <dbReference type="ChEBI" id="CHEBI:18420"/>
        <label>1</label>
    </ligand>
</feature>
<evidence type="ECO:0000313" key="13">
    <source>
        <dbReference type="Proteomes" id="UP000196102"/>
    </source>
</evidence>
<dbReference type="GO" id="GO:0005829">
    <property type="term" value="C:cytosol"/>
    <property type="evidence" value="ECO:0007669"/>
    <property type="project" value="TreeGrafter"/>
</dbReference>
<feature type="domain" description="Nudix hydrolase" evidence="11">
    <location>
        <begin position="42"/>
        <end position="180"/>
    </location>
</feature>
<dbReference type="InterPro" id="IPR000086">
    <property type="entry name" value="NUDIX_hydrolase_dom"/>
</dbReference>
<dbReference type="Gene3D" id="3.90.79.10">
    <property type="entry name" value="Nucleoside Triphosphate Pyrophosphohydrolase"/>
    <property type="match status" value="1"/>
</dbReference>
<dbReference type="AlphaFoldDB" id="A0A1Z8AWB9"/>
<comment type="caution">
    <text evidence="12">The sequence shown here is derived from an EMBL/GenBank/DDBJ whole genome shotgun (WGS) entry which is preliminary data.</text>
</comment>
<dbReference type="InterPro" id="IPR015797">
    <property type="entry name" value="NUDIX_hydrolase-like_dom_sf"/>
</dbReference>
<comment type="cofactor">
    <cofactor evidence="2 9">
        <name>Mg(2+)</name>
        <dbReference type="ChEBI" id="CHEBI:18420"/>
    </cofactor>
</comment>
<keyword evidence="9" id="KW-0460">Magnesium</keyword>
<keyword evidence="6" id="KW-0378">Hydrolase</keyword>
<dbReference type="NCBIfam" id="TIGR00052">
    <property type="entry name" value="nudix-type nucleoside diphosphatase, YffH/AdpP family"/>
    <property type="match status" value="1"/>
</dbReference>
<dbReference type="Pfam" id="PF00293">
    <property type="entry name" value="NUDIX"/>
    <property type="match status" value="1"/>
</dbReference>
<evidence type="ECO:0000256" key="6">
    <source>
        <dbReference type="ARBA" id="ARBA00022801"/>
    </source>
</evidence>
<evidence type="ECO:0000256" key="4">
    <source>
        <dbReference type="ARBA" id="ARBA00011738"/>
    </source>
</evidence>
<gene>
    <name evidence="12" type="ORF">A9Q93_07570</name>
</gene>
<dbReference type="InterPro" id="IPR004385">
    <property type="entry name" value="NDP_pyrophosphatase"/>
</dbReference>
<dbReference type="GO" id="GO:0006753">
    <property type="term" value="P:nucleoside phosphate metabolic process"/>
    <property type="evidence" value="ECO:0007669"/>
    <property type="project" value="TreeGrafter"/>
</dbReference>
<keyword evidence="9" id="KW-0479">Metal-binding</keyword>
<feature type="short sequence motif" description="Nudix box" evidence="10">
    <location>
        <begin position="83"/>
        <end position="105"/>
    </location>
</feature>
<dbReference type="SUPFAM" id="SSF55811">
    <property type="entry name" value="Nudix"/>
    <property type="match status" value="1"/>
</dbReference>
<feature type="binding site" evidence="9">
    <location>
        <position position="82"/>
    </location>
    <ligand>
        <name>Mg(2+)</name>
        <dbReference type="ChEBI" id="CHEBI:18420"/>
        <label>1</label>
    </ligand>
</feature>
<evidence type="ECO:0000259" key="11">
    <source>
        <dbReference type="PROSITE" id="PS51462"/>
    </source>
</evidence>
<dbReference type="RefSeq" id="WP_303686806.1">
    <property type="nucleotide sequence ID" value="NZ_CAJXYO010000021.1"/>
</dbReference>
<dbReference type="GO" id="GO:0019144">
    <property type="term" value="F:ADP-sugar diphosphatase activity"/>
    <property type="evidence" value="ECO:0007669"/>
    <property type="project" value="TreeGrafter"/>
</dbReference>
<accession>A0A1Z8AWB9</accession>
<dbReference type="PROSITE" id="PS51462">
    <property type="entry name" value="NUDIX"/>
    <property type="match status" value="1"/>
</dbReference>
<evidence type="ECO:0000256" key="3">
    <source>
        <dbReference type="ARBA" id="ARBA00007275"/>
    </source>
</evidence>
<evidence type="ECO:0000256" key="8">
    <source>
        <dbReference type="ARBA" id="ARBA00032272"/>
    </source>
</evidence>
<proteinExistence type="inferred from homology"/>
<evidence type="ECO:0000256" key="5">
    <source>
        <dbReference type="ARBA" id="ARBA00016377"/>
    </source>
</evidence>
<dbReference type="PANTHER" id="PTHR11839">
    <property type="entry name" value="UDP/ADP-SUGAR PYROPHOSPHATASE"/>
    <property type="match status" value="1"/>
</dbReference>
<comment type="catalytic activity">
    <reaction evidence="1">
        <text>GDP-alpha-D-mannose + H2O = alpha-D-mannose 1-phosphate + GMP + 2 H(+)</text>
        <dbReference type="Rhea" id="RHEA:27978"/>
        <dbReference type="ChEBI" id="CHEBI:15377"/>
        <dbReference type="ChEBI" id="CHEBI:15378"/>
        <dbReference type="ChEBI" id="CHEBI:57527"/>
        <dbReference type="ChEBI" id="CHEBI:58115"/>
        <dbReference type="ChEBI" id="CHEBI:58409"/>
    </reaction>
</comment>
<reference evidence="13" key="1">
    <citation type="journal article" date="2017" name="Proc. Natl. Acad. Sci. U.S.A.">
        <title>Simulation of Deepwater Horizon oil plume reveals substrate specialization within a complex community of hydrocarbon-degraders.</title>
        <authorList>
            <person name="Hu P."/>
            <person name="Dubinsky E.A."/>
            <person name="Probst A.J."/>
            <person name="Wang J."/>
            <person name="Sieber C.M.K."/>
            <person name="Tom L.M."/>
            <person name="Gardinali P."/>
            <person name="Banfield J.F."/>
            <person name="Atlas R.M."/>
            <person name="Andersen G.L."/>
        </authorList>
    </citation>
    <scope>NUCLEOTIDE SEQUENCE [LARGE SCALE GENOMIC DNA]</scope>
</reference>
<dbReference type="GO" id="GO:0019693">
    <property type="term" value="P:ribose phosphate metabolic process"/>
    <property type="evidence" value="ECO:0007669"/>
    <property type="project" value="TreeGrafter"/>
</dbReference>
<evidence type="ECO:0000313" key="12">
    <source>
        <dbReference type="EMBL" id="OUS14620.1"/>
    </source>
</evidence>
<dbReference type="Proteomes" id="UP000196102">
    <property type="component" value="Unassembled WGS sequence"/>
</dbReference>
<dbReference type="InterPro" id="IPR020084">
    <property type="entry name" value="NUDIX_hydrolase_CS"/>
</dbReference>
<name>A0A1Z8AWB9_9FLAO</name>
<dbReference type="PROSITE" id="PS00893">
    <property type="entry name" value="NUDIX_BOX"/>
    <property type="match status" value="1"/>
</dbReference>
<dbReference type="GO" id="GO:0046872">
    <property type="term" value="F:metal ion binding"/>
    <property type="evidence" value="ECO:0007669"/>
    <property type="project" value="UniProtKB-KW"/>
</dbReference>
<organism evidence="12 13">
    <name type="scientific">Nonlabens dokdonensis</name>
    <dbReference type="NCBI Taxonomy" id="328515"/>
    <lineage>
        <taxon>Bacteria</taxon>
        <taxon>Pseudomonadati</taxon>
        <taxon>Bacteroidota</taxon>
        <taxon>Flavobacteriia</taxon>
        <taxon>Flavobacteriales</taxon>
        <taxon>Flavobacteriaceae</taxon>
        <taxon>Nonlabens</taxon>
    </lineage>
</organism>
<evidence type="ECO:0000256" key="9">
    <source>
        <dbReference type="PIRSR" id="PIRSR604385-2"/>
    </source>
</evidence>
<feature type="binding site" evidence="9">
    <location>
        <position position="151"/>
    </location>
    <ligand>
        <name>Mg(2+)</name>
        <dbReference type="ChEBI" id="CHEBI:18420"/>
        <label>2</label>
    </ligand>
</feature>
<comment type="similarity">
    <text evidence="3">Belongs to the Nudix hydrolase family. NudK subfamily.</text>
</comment>
<protein>
    <recommendedName>
        <fullName evidence="5">GDP-mannose pyrophosphatase</fullName>
    </recommendedName>
    <alternativeName>
        <fullName evidence="7">GDP-mannose hydrolase</fullName>
    </alternativeName>
    <alternativeName>
        <fullName evidence="8">GDPMK</fullName>
    </alternativeName>
</protein>